<feature type="compositionally biased region" description="Basic and acidic residues" evidence="1">
    <location>
        <begin position="148"/>
        <end position="158"/>
    </location>
</feature>
<reference evidence="2" key="1">
    <citation type="submission" date="2022-08" db="UniProtKB">
        <authorList>
            <consortium name="EnsemblMetazoa"/>
        </authorList>
    </citation>
    <scope>IDENTIFICATION</scope>
</reference>
<accession>A0A8W7P6K0</accession>
<feature type="compositionally biased region" description="Acidic residues" evidence="1">
    <location>
        <begin position="174"/>
        <end position="186"/>
    </location>
</feature>
<dbReference type="EnsemblMetazoa" id="ACOM026080-RA">
    <property type="protein sequence ID" value="ACOM026080-PA.1"/>
    <property type="gene ID" value="ACOM026080"/>
</dbReference>
<organism evidence="2">
    <name type="scientific">Anopheles coluzzii</name>
    <name type="common">African malaria mosquito</name>
    <dbReference type="NCBI Taxonomy" id="1518534"/>
    <lineage>
        <taxon>Eukaryota</taxon>
        <taxon>Metazoa</taxon>
        <taxon>Ecdysozoa</taxon>
        <taxon>Arthropoda</taxon>
        <taxon>Hexapoda</taxon>
        <taxon>Insecta</taxon>
        <taxon>Pterygota</taxon>
        <taxon>Neoptera</taxon>
        <taxon>Endopterygota</taxon>
        <taxon>Diptera</taxon>
        <taxon>Nematocera</taxon>
        <taxon>Culicoidea</taxon>
        <taxon>Culicidae</taxon>
        <taxon>Anophelinae</taxon>
        <taxon>Anopheles</taxon>
    </lineage>
</organism>
<dbReference type="VEuPathDB" id="VectorBase:ACON2_040689"/>
<dbReference type="Proteomes" id="UP000075882">
    <property type="component" value="Unassembled WGS sequence"/>
</dbReference>
<feature type="compositionally biased region" description="Basic residues" evidence="1">
    <location>
        <begin position="259"/>
        <end position="273"/>
    </location>
</feature>
<evidence type="ECO:0000256" key="1">
    <source>
        <dbReference type="SAM" id="MobiDB-lite"/>
    </source>
</evidence>
<feature type="compositionally biased region" description="Acidic residues" evidence="1">
    <location>
        <begin position="201"/>
        <end position="224"/>
    </location>
</feature>
<protein>
    <submittedName>
        <fullName evidence="2">Uncharacterized protein</fullName>
    </submittedName>
</protein>
<feature type="compositionally biased region" description="Basic and acidic residues" evidence="1">
    <location>
        <begin position="187"/>
        <end position="200"/>
    </location>
</feature>
<evidence type="ECO:0000313" key="2">
    <source>
        <dbReference type="EnsemblMetazoa" id="ACOM026080-PA.1"/>
    </source>
</evidence>
<proteinExistence type="predicted"/>
<sequence>MVKALPLPGSNQKRLLLWSGAGSIQQALFQLVLAIASSYQWAPVSWMEQNRKPARRSGVDACGTVSVRTCCPSSNVDGPGPPLLSLPLHEKKTPTVRPLPVTIFGAKRNETLDGAKANKPADDDDDDGGDGGDSDDGPGEEEEEGEVRDEVGQDESKQLLRHAAGSALAPHPAEEEEEEEDEEEEEARAGESLEVARKEAADEEERDDDEQEEIDDGYSADEDDSARRVLAVPLIPTVAGAGKYQQAGKPQQQLPPPHPKYHRNRRHTLANVR</sequence>
<feature type="compositionally biased region" description="Acidic residues" evidence="1">
    <location>
        <begin position="122"/>
        <end position="147"/>
    </location>
</feature>
<feature type="region of interest" description="Disordered" evidence="1">
    <location>
        <begin position="111"/>
        <end position="273"/>
    </location>
</feature>
<dbReference type="AlphaFoldDB" id="A0A8W7P6K0"/>
<name>A0A8W7P6K0_ANOCL</name>